<keyword evidence="14" id="KW-0206">Cytoskeleton</keyword>
<evidence type="ECO:0000256" key="13">
    <source>
        <dbReference type="ARBA" id="ARBA00023203"/>
    </source>
</evidence>
<evidence type="ECO:0000256" key="7">
    <source>
        <dbReference type="ARBA" id="ARBA00022490"/>
    </source>
</evidence>
<reference evidence="20" key="2">
    <citation type="submission" date="2023-05" db="EMBL/GenBank/DDBJ databases">
        <authorList>
            <consortium name="Lawrence Berkeley National Laboratory"/>
            <person name="Steindorff A."/>
            <person name="Hensen N."/>
            <person name="Bonometti L."/>
            <person name="Westerberg I."/>
            <person name="Brannstrom I.O."/>
            <person name="Guillou S."/>
            <person name="Cros-Aarteil S."/>
            <person name="Calhoun S."/>
            <person name="Haridas S."/>
            <person name="Kuo A."/>
            <person name="Mondo S."/>
            <person name="Pangilinan J."/>
            <person name="Riley R."/>
            <person name="Labutti K."/>
            <person name="Andreopoulos B."/>
            <person name="Lipzen A."/>
            <person name="Chen C."/>
            <person name="Yanf M."/>
            <person name="Daum C."/>
            <person name="Ng V."/>
            <person name="Clum A."/>
            <person name="Ohm R."/>
            <person name="Martin F."/>
            <person name="Silar P."/>
            <person name="Natvig D."/>
            <person name="Lalanne C."/>
            <person name="Gautier V."/>
            <person name="Ament-Velasquez S.L."/>
            <person name="Kruys A."/>
            <person name="Hutchinson M.I."/>
            <person name="Powell A.J."/>
            <person name="Barry K."/>
            <person name="Miller A.N."/>
            <person name="Grigoriev I.V."/>
            <person name="Debuchy R."/>
            <person name="Gladieux P."/>
            <person name="Thoren M.H."/>
            <person name="Johannesson H."/>
        </authorList>
    </citation>
    <scope>NUCLEOTIDE SEQUENCE</scope>
    <source>
        <strain evidence="20">CBS 757.83</strain>
    </source>
</reference>
<feature type="compositionally biased region" description="Polar residues" evidence="17">
    <location>
        <begin position="1"/>
        <end position="10"/>
    </location>
</feature>
<evidence type="ECO:0000256" key="14">
    <source>
        <dbReference type="ARBA" id="ARBA00023212"/>
    </source>
</evidence>
<dbReference type="CDD" id="cd00052">
    <property type="entry name" value="EH"/>
    <property type="match status" value="2"/>
</dbReference>
<dbReference type="PANTHER" id="PTHR11216:SF173">
    <property type="entry name" value="ACTIN CYTOSKELETON-REGULATORY COMPLEX PROTEIN PAN1"/>
    <property type="match status" value="1"/>
</dbReference>
<dbReference type="Proteomes" id="UP001305647">
    <property type="component" value="Unassembled WGS sequence"/>
</dbReference>
<evidence type="ECO:0000256" key="15">
    <source>
        <dbReference type="ARBA" id="ARBA00025194"/>
    </source>
</evidence>
<dbReference type="SUPFAM" id="SSF47473">
    <property type="entry name" value="EF-hand"/>
    <property type="match status" value="2"/>
</dbReference>
<keyword evidence="8" id="KW-0254">Endocytosis</keyword>
<feature type="compositionally biased region" description="Polar residues" evidence="17">
    <location>
        <begin position="49"/>
        <end position="60"/>
    </location>
</feature>
<comment type="similarity">
    <text evidence="4">Belongs to the PAN1 family.</text>
</comment>
<dbReference type="GO" id="GO:0010008">
    <property type="term" value="C:endosome membrane"/>
    <property type="evidence" value="ECO:0007669"/>
    <property type="project" value="UniProtKB-SubCell"/>
</dbReference>
<evidence type="ECO:0008006" key="22">
    <source>
        <dbReference type="Google" id="ProtNLM"/>
    </source>
</evidence>
<dbReference type="GO" id="GO:0003779">
    <property type="term" value="F:actin binding"/>
    <property type="evidence" value="ECO:0007669"/>
    <property type="project" value="UniProtKB-KW"/>
</dbReference>
<name>A0AAN6T612_9PEZI</name>
<evidence type="ECO:0000256" key="6">
    <source>
        <dbReference type="ARBA" id="ARBA00022475"/>
    </source>
</evidence>
<feature type="region of interest" description="Disordered" evidence="17">
    <location>
        <begin position="949"/>
        <end position="1085"/>
    </location>
</feature>
<dbReference type="Pfam" id="PF12763">
    <property type="entry name" value="EH"/>
    <property type="match status" value="2"/>
</dbReference>
<proteinExistence type="inferred from homology"/>
<evidence type="ECO:0000256" key="2">
    <source>
        <dbReference type="ARBA" id="ARBA00004134"/>
    </source>
</evidence>
<evidence type="ECO:0000256" key="11">
    <source>
        <dbReference type="ARBA" id="ARBA00023054"/>
    </source>
</evidence>
<feature type="domain" description="EF-hand" evidence="19">
    <location>
        <begin position="481"/>
        <end position="516"/>
    </location>
</feature>
<evidence type="ECO:0000256" key="10">
    <source>
        <dbReference type="ARBA" id="ARBA00022753"/>
    </source>
</evidence>
<reference evidence="20" key="1">
    <citation type="journal article" date="2023" name="Mol. Phylogenet. Evol.">
        <title>Genome-scale phylogeny and comparative genomics of the fungal order Sordariales.</title>
        <authorList>
            <person name="Hensen N."/>
            <person name="Bonometti L."/>
            <person name="Westerberg I."/>
            <person name="Brannstrom I.O."/>
            <person name="Guillou S."/>
            <person name="Cros-Aarteil S."/>
            <person name="Calhoun S."/>
            <person name="Haridas S."/>
            <person name="Kuo A."/>
            <person name="Mondo S."/>
            <person name="Pangilinan J."/>
            <person name="Riley R."/>
            <person name="LaButti K."/>
            <person name="Andreopoulos B."/>
            <person name="Lipzen A."/>
            <person name="Chen C."/>
            <person name="Yan M."/>
            <person name="Daum C."/>
            <person name="Ng V."/>
            <person name="Clum A."/>
            <person name="Steindorff A."/>
            <person name="Ohm R.A."/>
            <person name="Martin F."/>
            <person name="Silar P."/>
            <person name="Natvig D.O."/>
            <person name="Lalanne C."/>
            <person name="Gautier V."/>
            <person name="Ament-Velasquez S.L."/>
            <person name="Kruys A."/>
            <person name="Hutchinson M.I."/>
            <person name="Powell A.J."/>
            <person name="Barry K."/>
            <person name="Miller A.N."/>
            <person name="Grigoriev I.V."/>
            <person name="Debuchy R."/>
            <person name="Gladieux P."/>
            <person name="Hiltunen Thoren M."/>
            <person name="Johannesson H."/>
        </authorList>
    </citation>
    <scope>NUCLEOTIDE SEQUENCE</scope>
    <source>
        <strain evidence="20">CBS 757.83</strain>
    </source>
</reference>
<dbReference type="GO" id="GO:0006897">
    <property type="term" value="P:endocytosis"/>
    <property type="evidence" value="ECO:0007669"/>
    <property type="project" value="UniProtKB-KW"/>
</dbReference>
<dbReference type="Gene3D" id="1.10.238.10">
    <property type="entry name" value="EF-hand"/>
    <property type="match status" value="2"/>
</dbReference>
<evidence type="ECO:0000256" key="1">
    <source>
        <dbReference type="ARBA" id="ARBA00004125"/>
    </source>
</evidence>
<feature type="region of interest" description="Disordered" evidence="17">
    <location>
        <begin position="154"/>
        <end position="173"/>
    </location>
</feature>
<accession>A0AAN6T612</accession>
<keyword evidence="21" id="KW-1185">Reference proteome</keyword>
<dbReference type="InterPro" id="IPR000261">
    <property type="entry name" value="EH_dom"/>
</dbReference>
<evidence type="ECO:0000256" key="4">
    <source>
        <dbReference type="ARBA" id="ARBA00009351"/>
    </source>
</evidence>
<feature type="domain" description="EH" evidence="18">
    <location>
        <begin position="185"/>
        <end position="274"/>
    </location>
</feature>
<evidence type="ECO:0000259" key="19">
    <source>
        <dbReference type="PROSITE" id="PS50222"/>
    </source>
</evidence>
<dbReference type="SMART" id="SM00054">
    <property type="entry name" value="EFh"/>
    <property type="match status" value="2"/>
</dbReference>
<evidence type="ECO:0000256" key="16">
    <source>
        <dbReference type="SAM" id="Coils"/>
    </source>
</evidence>
<evidence type="ECO:0000256" key="3">
    <source>
        <dbReference type="ARBA" id="ARBA00004413"/>
    </source>
</evidence>
<keyword evidence="13" id="KW-0009">Actin-binding</keyword>
<dbReference type="InterPro" id="IPR002048">
    <property type="entry name" value="EF_hand_dom"/>
</dbReference>
<dbReference type="SMART" id="SM00027">
    <property type="entry name" value="EH"/>
    <property type="match status" value="2"/>
</dbReference>
<feature type="compositionally biased region" description="Basic and acidic residues" evidence="17">
    <location>
        <begin position="969"/>
        <end position="1001"/>
    </location>
</feature>
<organism evidence="20 21">
    <name type="scientific">Parathielavia hyrcaniae</name>
    <dbReference type="NCBI Taxonomy" id="113614"/>
    <lineage>
        <taxon>Eukaryota</taxon>
        <taxon>Fungi</taxon>
        <taxon>Dikarya</taxon>
        <taxon>Ascomycota</taxon>
        <taxon>Pezizomycotina</taxon>
        <taxon>Sordariomycetes</taxon>
        <taxon>Sordariomycetidae</taxon>
        <taxon>Sordariales</taxon>
        <taxon>Chaetomiaceae</taxon>
        <taxon>Parathielavia</taxon>
    </lineage>
</organism>
<dbReference type="PANTHER" id="PTHR11216">
    <property type="entry name" value="EH DOMAIN"/>
    <property type="match status" value="1"/>
</dbReference>
<dbReference type="PROSITE" id="PS50222">
    <property type="entry name" value="EF_HAND_2"/>
    <property type="match status" value="2"/>
</dbReference>
<feature type="domain" description="EH" evidence="18">
    <location>
        <begin position="448"/>
        <end position="537"/>
    </location>
</feature>
<evidence type="ECO:0000256" key="12">
    <source>
        <dbReference type="ARBA" id="ARBA00023136"/>
    </source>
</evidence>
<evidence type="ECO:0000256" key="17">
    <source>
        <dbReference type="SAM" id="MobiDB-lite"/>
    </source>
</evidence>
<feature type="compositionally biased region" description="Basic and acidic residues" evidence="17">
    <location>
        <begin position="1030"/>
        <end position="1069"/>
    </location>
</feature>
<keyword evidence="12" id="KW-0472">Membrane</keyword>
<keyword evidence="11 16" id="KW-0175">Coiled coil</keyword>
<feature type="region of interest" description="Disordered" evidence="17">
    <location>
        <begin position="873"/>
        <end position="928"/>
    </location>
</feature>
<keyword evidence="6" id="KW-1003">Cell membrane</keyword>
<evidence type="ECO:0000256" key="5">
    <source>
        <dbReference type="ARBA" id="ARBA00011159"/>
    </source>
</evidence>
<dbReference type="GO" id="GO:0005509">
    <property type="term" value="F:calcium ion binding"/>
    <property type="evidence" value="ECO:0007669"/>
    <property type="project" value="InterPro"/>
</dbReference>
<evidence type="ECO:0000259" key="18">
    <source>
        <dbReference type="PROSITE" id="PS50031"/>
    </source>
</evidence>
<dbReference type="AlphaFoldDB" id="A0AAN6T612"/>
<keyword evidence="9" id="KW-0677">Repeat</keyword>
<sequence>MYSNPNSFPGGNSMRPGAPQYGNSLGAGPGQPQQQAQQQPSPFAPQPTGFAQQAPLQQQYTGFPGLQPPQGPGQLQPQFTGFGQVQPPSMSSAVPPMPAIPQQYQQQVQQQQAQQQPSPFAAAPTQSPAHTLAPPPPPVKPQPTGFHEMAASFQTAGGAKPRPAPAPRKPNTVPNIRLSFITAQDQARFETLFKSAVGDGQTTMSGEKARDLLLRSRLDGDSLSQIWTLADTTKSGQLHFPEFALAMYLCNLKLTGKGLPHTLPDNVKNEVSSMVDIINFSIAEDSGAGSATGTNAPDFAMRQNTATPPVIQHPQPQPSNSQLLQSQMTGFPAQQTGFLGQGLQTQPTGMPQPTGYTGPRPPMPPMPTGFGSTLSRNAGPGGMMAPLNAQPTGRPGQWGLVNTPTSGLPNIDALQARMMPQQGREQQNFTTAGLQGNAVIPWAITKDEKTRYDALFRAWDGLNKGYIGGDQAIEIFGQSGLEKPDLERVWTLADHGNKGRLDLDEFAVAMHLIYRKLNGYPIPNQLPPELVPPSTRNLSGALGTIKSMLHQESDFRKNSGAALLPQKTGVSYLKNHSFKGAGTGFGNRKDATVFKNNDDEVGYRSSARRRVGNMSPRPDSPASVGFNEELSLDQLRKKIKEKQVLLDAMDFTDEKSIEEDDLLDRRDRREAEELYRRIRRIQEDMDNHPDASLISGDSEAERRALKRQLQNLTDRIPELASQVRKTEKAIADARLELFRLRDAKAHPGSAAAIIGSGPGGAITESDRLKARAKAMMQQRTAALTGKKIDVSSDLDAEKRLEEESIKARTEKENNERMVRDVEDSVRDFARGIEDSLKDGAQDSTSEHERRRWEDALGVEDEVKDFIFDLQRSSRAARIRSQDRQGGRQPAQEPVKAEAHPVTRLESPATASRAASPAAAPSAGGSYSAYKTPEERAAFIKQQAEQRMAERLAALGIKPPTKPGETAAQRLERERAERAAKLRQAEEEDARREAERQARLAEEQGVPPPAAPQAPKAEAKKPPPPPSRKAAKPDDRRAEEELAAKKAEEERLEREREQQERATRELEVPRLKRMSLPESARKLTLA</sequence>
<evidence type="ECO:0000313" key="20">
    <source>
        <dbReference type="EMBL" id="KAK4106078.1"/>
    </source>
</evidence>
<feature type="domain" description="EF-hand" evidence="19">
    <location>
        <begin position="218"/>
        <end position="253"/>
    </location>
</feature>
<evidence type="ECO:0000256" key="9">
    <source>
        <dbReference type="ARBA" id="ARBA00022737"/>
    </source>
</evidence>
<dbReference type="PROSITE" id="PS50031">
    <property type="entry name" value="EH"/>
    <property type="match status" value="2"/>
</dbReference>
<comment type="caution">
    <text evidence="20">The sequence shown here is derived from an EMBL/GenBank/DDBJ whole genome shotgun (WGS) entry which is preliminary data.</text>
</comment>
<protein>
    <recommendedName>
        <fullName evidence="22">Actin cytoskeleton-regulatory complex protein PAN1</fullName>
    </recommendedName>
</protein>
<dbReference type="FunFam" id="1.10.238.10:FF:000349">
    <property type="entry name" value="Actin cytoskeleton-regulatory complex protein PAN1"/>
    <property type="match status" value="1"/>
</dbReference>
<gene>
    <name evidence="20" type="ORF">N658DRAFT_6303</name>
</gene>
<keyword evidence="7" id="KW-0963">Cytoplasm</keyword>
<evidence type="ECO:0000313" key="21">
    <source>
        <dbReference type="Proteomes" id="UP001305647"/>
    </source>
</evidence>
<comment type="function">
    <text evidence="15">Component of the PAN1 actin cytoskeleton-regulatory complex required for the internalization of endosomes during actin-coupled endocytosis. The complex links the site of endocytosis to the cell membrane-associated actin cytoskeleton. Mediates uptake of external molecules and vacuolar degradation of plasma membrane proteins. Plays a role in the proper organization of the cell membrane-associated actin cytoskeleton and promotes its destabilization.</text>
</comment>
<dbReference type="GO" id="GO:0016197">
    <property type="term" value="P:endosomal transport"/>
    <property type="evidence" value="ECO:0007669"/>
    <property type="project" value="TreeGrafter"/>
</dbReference>
<feature type="compositionally biased region" description="Low complexity" evidence="17">
    <location>
        <begin position="72"/>
        <end position="129"/>
    </location>
</feature>
<feature type="compositionally biased region" description="Low complexity" evidence="17">
    <location>
        <begin position="906"/>
        <end position="928"/>
    </location>
</feature>
<feature type="compositionally biased region" description="Low complexity" evidence="17">
    <location>
        <begin position="30"/>
        <end position="41"/>
    </location>
</feature>
<comment type="subcellular location">
    <subcellularLocation>
        <location evidence="3">Cell membrane</location>
        <topology evidence="3">Peripheral membrane protein</topology>
        <orientation evidence="3">Cytoplasmic side</orientation>
    </subcellularLocation>
    <subcellularLocation>
        <location evidence="2">Cytoplasm</location>
        <location evidence="2">Cytoskeleton</location>
        <location evidence="2">Actin patch</location>
    </subcellularLocation>
    <subcellularLocation>
        <location evidence="1">Endosome membrane</location>
        <topology evidence="1">Peripheral membrane protein</topology>
        <orientation evidence="1">Cytoplasmic side</orientation>
    </subcellularLocation>
</comment>
<keyword evidence="10" id="KW-0967">Endosome</keyword>
<dbReference type="GO" id="GO:0030479">
    <property type="term" value="C:actin cortical patch"/>
    <property type="evidence" value="ECO:0007669"/>
    <property type="project" value="UniProtKB-SubCell"/>
</dbReference>
<dbReference type="InterPro" id="IPR011992">
    <property type="entry name" value="EF-hand-dom_pair"/>
</dbReference>
<comment type="subunit">
    <text evidence="5">Component of the PAN1 actin cytoskeleton-regulatory complex.</text>
</comment>
<evidence type="ECO:0000256" key="8">
    <source>
        <dbReference type="ARBA" id="ARBA00022583"/>
    </source>
</evidence>
<feature type="region of interest" description="Disordered" evidence="17">
    <location>
        <begin position="1"/>
        <end position="145"/>
    </location>
</feature>
<dbReference type="GO" id="GO:0005886">
    <property type="term" value="C:plasma membrane"/>
    <property type="evidence" value="ECO:0007669"/>
    <property type="project" value="UniProtKB-SubCell"/>
</dbReference>
<dbReference type="EMBL" id="MU863624">
    <property type="protein sequence ID" value="KAK4106078.1"/>
    <property type="molecule type" value="Genomic_DNA"/>
</dbReference>
<feature type="coiled-coil region" evidence="16">
    <location>
        <begin position="695"/>
        <end position="743"/>
    </location>
</feature>